<comment type="caution">
    <text evidence="9">The sequence shown here is derived from an EMBL/GenBank/DDBJ whole genome shotgun (WGS) entry which is preliminary data.</text>
</comment>
<keyword evidence="6" id="KW-1133">Transmembrane helix</keyword>
<evidence type="ECO:0000256" key="4">
    <source>
        <dbReference type="ARBA" id="ARBA00022679"/>
    </source>
</evidence>
<keyword evidence="4 8" id="KW-0808">Transferase</keyword>
<dbReference type="AlphaFoldDB" id="I0YPP3"/>
<dbReference type="InterPro" id="IPR008166">
    <property type="entry name" value="Glyco_transf_92"/>
</dbReference>
<keyword evidence="3 8" id="KW-0328">Glycosyltransferase</keyword>
<dbReference type="PANTHER" id="PTHR21461:SF69">
    <property type="entry name" value="GLYCOSYLTRANSFERASE FAMILY 92 PROTEIN"/>
    <property type="match status" value="1"/>
</dbReference>
<dbReference type="EC" id="2.4.1.-" evidence="8"/>
<dbReference type="PANTHER" id="PTHR21461">
    <property type="entry name" value="GLYCOSYLTRANSFERASE FAMILY 92 PROTEIN"/>
    <property type="match status" value="1"/>
</dbReference>
<dbReference type="Proteomes" id="UP000007264">
    <property type="component" value="Unassembled WGS sequence"/>
</dbReference>
<name>I0YPP3_COCSC</name>
<dbReference type="GO" id="GO:0005737">
    <property type="term" value="C:cytoplasm"/>
    <property type="evidence" value="ECO:0007669"/>
    <property type="project" value="TreeGrafter"/>
</dbReference>
<protein>
    <recommendedName>
        <fullName evidence="8">Glycosyltransferase family 92 protein</fullName>
        <ecNumber evidence="8">2.4.1.-</ecNumber>
    </recommendedName>
</protein>
<keyword evidence="5" id="KW-0812">Transmembrane</keyword>
<organism evidence="9 10">
    <name type="scientific">Coccomyxa subellipsoidea (strain C-169)</name>
    <name type="common">Green microalga</name>
    <dbReference type="NCBI Taxonomy" id="574566"/>
    <lineage>
        <taxon>Eukaryota</taxon>
        <taxon>Viridiplantae</taxon>
        <taxon>Chlorophyta</taxon>
        <taxon>core chlorophytes</taxon>
        <taxon>Trebouxiophyceae</taxon>
        <taxon>Trebouxiophyceae incertae sedis</taxon>
        <taxon>Coccomyxaceae</taxon>
        <taxon>Coccomyxa</taxon>
        <taxon>Coccomyxa subellipsoidea</taxon>
    </lineage>
</organism>
<comment type="similarity">
    <text evidence="2 8">Belongs to the glycosyltransferase 92 family.</text>
</comment>
<gene>
    <name evidence="9" type="ORF">COCSUDRAFT_67331</name>
</gene>
<evidence type="ECO:0000313" key="10">
    <source>
        <dbReference type="Proteomes" id="UP000007264"/>
    </source>
</evidence>
<keyword evidence="7" id="KW-0472">Membrane</keyword>
<dbReference type="KEGG" id="csl:COCSUDRAFT_67331"/>
<proteinExistence type="inferred from homology"/>
<dbReference type="GO" id="GO:0016757">
    <property type="term" value="F:glycosyltransferase activity"/>
    <property type="evidence" value="ECO:0007669"/>
    <property type="project" value="UniProtKB-UniRule"/>
</dbReference>
<evidence type="ECO:0000256" key="2">
    <source>
        <dbReference type="ARBA" id="ARBA00007647"/>
    </source>
</evidence>
<reference evidence="9 10" key="1">
    <citation type="journal article" date="2012" name="Genome Biol.">
        <title>The genome of the polar eukaryotic microalga coccomyxa subellipsoidea reveals traits of cold adaptation.</title>
        <authorList>
            <person name="Blanc G."/>
            <person name="Agarkova I."/>
            <person name="Grimwood J."/>
            <person name="Kuo A."/>
            <person name="Brueggeman A."/>
            <person name="Dunigan D."/>
            <person name="Gurnon J."/>
            <person name="Ladunga I."/>
            <person name="Lindquist E."/>
            <person name="Lucas S."/>
            <person name="Pangilinan J."/>
            <person name="Proschold T."/>
            <person name="Salamov A."/>
            <person name="Schmutz J."/>
            <person name="Weeks D."/>
            <person name="Yamada T."/>
            <person name="Claverie J.M."/>
            <person name="Grigoriev I."/>
            <person name="Van Etten J."/>
            <person name="Lomsadze A."/>
            <person name="Borodovsky M."/>
        </authorList>
    </citation>
    <scope>NUCLEOTIDE SEQUENCE [LARGE SCALE GENOMIC DNA]</scope>
    <source>
        <strain evidence="9 10">C-169</strain>
    </source>
</reference>
<dbReference type="OrthoDB" id="2526284at2759"/>
<evidence type="ECO:0000256" key="6">
    <source>
        <dbReference type="ARBA" id="ARBA00022989"/>
    </source>
</evidence>
<evidence type="ECO:0000313" key="9">
    <source>
        <dbReference type="EMBL" id="EIE20362.1"/>
    </source>
</evidence>
<evidence type="ECO:0000256" key="7">
    <source>
        <dbReference type="ARBA" id="ARBA00023136"/>
    </source>
</evidence>
<evidence type="ECO:0000256" key="3">
    <source>
        <dbReference type="ARBA" id="ARBA00022676"/>
    </source>
</evidence>
<evidence type="ECO:0000256" key="8">
    <source>
        <dbReference type="RuleBase" id="RU366017"/>
    </source>
</evidence>
<dbReference type="GO" id="GO:0016020">
    <property type="term" value="C:membrane"/>
    <property type="evidence" value="ECO:0007669"/>
    <property type="project" value="UniProtKB-SubCell"/>
</dbReference>
<accession>I0YPP3</accession>
<dbReference type="STRING" id="574566.I0YPP3"/>
<sequence length="233" mass="26096">MDSNSSRPSGREVADYISSGLVDFFYSSDLTLKTRFPQLYVYDICLTRFGDYHQWMAFLDPDEYLVLQPRAAAEGLPEFLQAYDQHGGLAVNLRIFGSSGYQTRPKGGILRNYIKCLPEQHEENRRIKTIVNTALSPALHMHSVNHVKFKDGFFAVDEAQRHLKTGESATARVSTEKVAVHKYPLRVAPARAASKAKGGDSKARFEALDREATEECLGGKRVAQQDSSDKYGM</sequence>
<evidence type="ECO:0000256" key="1">
    <source>
        <dbReference type="ARBA" id="ARBA00004167"/>
    </source>
</evidence>
<dbReference type="Pfam" id="PF01697">
    <property type="entry name" value="Glyco_transf_92"/>
    <property type="match status" value="1"/>
</dbReference>
<comment type="subcellular location">
    <subcellularLocation>
        <location evidence="1">Membrane</location>
        <topology evidence="1">Single-pass membrane protein</topology>
    </subcellularLocation>
</comment>
<dbReference type="EMBL" id="AGSI01000015">
    <property type="protein sequence ID" value="EIE20362.1"/>
    <property type="molecule type" value="Genomic_DNA"/>
</dbReference>
<dbReference type="GeneID" id="17038338"/>
<keyword evidence="10" id="KW-1185">Reference proteome</keyword>
<evidence type="ECO:0000256" key="5">
    <source>
        <dbReference type="ARBA" id="ARBA00022692"/>
    </source>
</evidence>
<dbReference type="RefSeq" id="XP_005644906.1">
    <property type="nucleotide sequence ID" value="XM_005644849.1"/>
</dbReference>